<protein>
    <recommendedName>
        <fullName evidence="3">DUF2442 domain-containing protein</fullName>
    </recommendedName>
</protein>
<sequence length="121" mass="14274">MSQLPRITEIIKVEPFKITCRWSTGEVRVIDFELIFQEWKLEQHPSESSLLDYELFKYVSISEQKTLQWVNILTSHKYWDESGVASEQKSPLTYDADGLYIKSQPLEFYRLVPITDRQQAA</sequence>
<evidence type="ECO:0000313" key="1">
    <source>
        <dbReference type="EMBL" id="SFD94317.1"/>
    </source>
</evidence>
<dbReference type="Proteomes" id="UP000198598">
    <property type="component" value="Unassembled WGS sequence"/>
</dbReference>
<evidence type="ECO:0008006" key="3">
    <source>
        <dbReference type="Google" id="ProtNLM"/>
    </source>
</evidence>
<proteinExistence type="predicted"/>
<keyword evidence="2" id="KW-1185">Reference proteome</keyword>
<organism evidence="1 2">
    <name type="scientific">Spirosoma endophyticum</name>
    <dbReference type="NCBI Taxonomy" id="662367"/>
    <lineage>
        <taxon>Bacteria</taxon>
        <taxon>Pseudomonadati</taxon>
        <taxon>Bacteroidota</taxon>
        <taxon>Cytophagia</taxon>
        <taxon>Cytophagales</taxon>
        <taxon>Cytophagaceae</taxon>
        <taxon>Spirosoma</taxon>
    </lineage>
</organism>
<dbReference type="OrthoDB" id="337567at2"/>
<dbReference type="SUPFAM" id="SSF143880">
    <property type="entry name" value="NE0471 N-terminal domain-like"/>
    <property type="match status" value="1"/>
</dbReference>
<evidence type="ECO:0000313" key="2">
    <source>
        <dbReference type="Proteomes" id="UP000198598"/>
    </source>
</evidence>
<dbReference type="RefSeq" id="WP_093829728.1">
    <property type="nucleotide sequence ID" value="NZ_FOLQ01000008.1"/>
</dbReference>
<dbReference type="STRING" id="662367.SAMN05216167_108273"/>
<dbReference type="Gene3D" id="3.30.2020.10">
    <property type="entry name" value="NE0471-like N-terminal domain"/>
    <property type="match status" value="1"/>
</dbReference>
<gene>
    <name evidence="1" type="ORF">SAMN05216167_108273</name>
</gene>
<name>A0A1I1WGQ0_9BACT</name>
<dbReference type="InterPro" id="IPR036782">
    <property type="entry name" value="NE0471-like_N"/>
</dbReference>
<dbReference type="AlphaFoldDB" id="A0A1I1WGQ0"/>
<accession>A0A1I1WGQ0</accession>
<dbReference type="EMBL" id="FOLQ01000008">
    <property type="protein sequence ID" value="SFD94317.1"/>
    <property type="molecule type" value="Genomic_DNA"/>
</dbReference>
<reference evidence="1 2" key="1">
    <citation type="submission" date="2016-10" db="EMBL/GenBank/DDBJ databases">
        <authorList>
            <person name="de Groot N.N."/>
        </authorList>
    </citation>
    <scope>NUCLEOTIDE SEQUENCE [LARGE SCALE GENOMIC DNA]</scope>
    <source>
        <strain evidence="1 2">DSM 26130</strain>
    </source>
</reference>